<organism evidence="3 4">
    <name type="scientific">Mariniflexile ostreae</name>
    <dbReference type="NCBI Taxonomy" id="1520892"/>
    <lineage>
        <taxon>Bacteria</taxon>
        <taxon>Pseudomonadati</taxon>
        <taxon>Bacteroidota</taxon>
        <taxon>Flavobacteriia</taxon>
        <taxon>Flavobacteriales</taxon>
        <taxon>Flavobacteriaceae</taxon>
        <taxon>Mariniflexile</taxon>
    </lineage>
</organism>
<dbReference type="CDD" id="cd00586">
    <property type="entry name" value="4HBT"/>
    <property type="match status" value="1"/>
</dbReference>
<proteinExistence type="inferred from homology"/>
<evidence type="ECO:0000256" key="1">
    <source>
        <dbReference type="ARBA" id="ARBA00005953"/>
    </source>
</evidence>
<comment type="similarity">
    <text evidence="1">Belongs to the 4-hydroxybenzoyl-CoA thioesterase family.</text>
</comment>
<accession>A0ABV5FFZ1</accession>
<dbReference type="PANTHER" id="PTHR31793">
    <property type="entry name" value="4-HYDROXYBENZOYL-COA THIOESTERASE FAMILY MEMBER"/>
    <property type="match status" value="1"/>
</dbReference>
<dbReference type="EMBL" id="JBHMFC010000105">
    <property type="protein sequence ID" value="MFB9058279.1"/>
    <property type="molecule type" value="Genomic_DNA"/>
</dbReference>
<evidence type="ECO:0000313" key="3">
    <source>
        <dbReference type="EMBL" id="MFB9058279.1"/>
    </source>
</evidence>
<dbReference type="PANTHER" id="PTHR31793:SF27">
    <property type="entry name" value="NOVEL THIOESTERASE SUPERFAMILY DOMAIN AND SAPOSIN A-TYPE DOMAIN CONTAINING PROTEIN (0610012H03RIK)"/>
    <property type="match status" value="1"/>
</dbReference>
<protein>
    <submittedName>
        <fullName evidence="3">Acyl-CoA thioesterase</fullName>
        <ecNumber evidence="3">3.1.2.-</ecNumber>
    </submittedName>
</protein>
<dbReference type="SUPFAM" id="SSF54637">
    <property type="entry name" value="Thioesterase/thiol ester dehydrase-isomerase"/>
    <property type="match status" value="1"/>
</dbReference>
<keyword evidence="4" id="KW-1185">Reference proteome</keyword>
<dbReference type="GO" id="GO:0016787">
    <property type="term" value="F:hydrolase activity"/>
    <property type="evidence" value="ECO:0007669"/>
    <property type="project" value="UniProtKB-KW"/>
</dbReference>
<evidence type="ECO:0000313" key="4">
    <source>
        <dbReference type="Proteomes" id="UP001589585"/>
    </source>
</evidence>
<keyword evidence="2 3" id="KW-0378">Hydrolase</keyword>
<dbReference type="RefSeq" id="WP_379862524.1">
    <property type="nucleotide sequence ID" value="NZ_JBHMFC010000105.1"/>
</dbReference>
<dbReference type="InterPro" id="IPR050563">
    <property type="entry name" value="4-hydroxybenzoyl-CoA_TE"/>
</dbReference>
<dbReference type="Proteomes" id="UP001589585">
    <property type="component" value="Unassembled WGS sequence"/>
</dbReference>
<comment type="caution">
    <text evidence="3">The sequence shown here is derived from an EMBL/GenBank/DDBJ whole genome shotgun (WGS) entry which is preliminary data.</text>
</comment>
<reference evidence="3 4" key="1">
    <citation type="submission" date="2024-09" db="EMBL/GenBank/DDBJ databases">
        <authorList>
            <person name="Sun Q."/>
            <person name="Mori K."/>
        </authorList>
    </citation>
    <scope>NUCLEOTIDE SEQUENCE [LARGE SCALE GENOMIC DNA]</scope>
    <source>
        <strain evidence="3 4">CECT 8622</strain>
    </source>
</reference>
<sequence>MPIYFSEITVTESDIDELNHVNNIRYIEWVLDVAIAHWKKNVTSEIDANYFWLLLKHCIEYKSEAFLNDVIVIKTYIEKAEGVRSTRIVEITNKHTQKLIAKSETTWCLMHSETKRPVRITKAIKDLFR</sequence>
<dbReference type="InterPro" id="IPR029069">
    <property type="entry name" value="HotDog_dom_sf"/>
</dbReference>
<gene>
    <name evidence="3" type="ORF">ACFFU9_16155</name>
</gene>
<name>A0ABV5FFZ1_9FLAO</name>
<dbReference type="EC" id="3.1.2.-" evidence="3"/>
<dbReference type="Pfam" id="PF13279">
    <property type="entry name" value="4HBT_2"/>
    <property type="match status" value="1"/>
</dbReference>
<dbReference type="Gene3D" id="3.10.129.10">
    <property type="entry name" value="Hotdog Thioesterase"/>
    <property type="match status" value="2"/>
</dbReference>
<evidence type="ECO:0000256" key="2">
    <source>
        <dbReference type="ARBA" id="ARBA00022801"/>
    </source>
</evidence>